<feature type="region of interest" description="Disordered" evidence="1">
    <location>
        <begin position="1"/>
        <end position="28"/>
    </location>
</feature>
<feature type="region of interest" description="Disordered" evidence="1">
    <location>
        <begin position="244"/>
        <end position="268"/>
    </location>
</feature>
<evidence type="ECO:0000256" key="1">
    <source>
        <dbReference type="SAM" id="MobiDB-lite"/>
    </source>
</evidence>
<feature type="compositionally biased region" description="Polar residues" evidence="1">
    <location>
        <begin position="123"/>
        <end position="134"/>
    </location>
</feature>
<accession>A0A9N9F3Y1</accession>
<sequence>MSQKSKNKIASSPEKSPSSAGERSEGMLNYLLNFDKQGPTIANEENNDVNYRKNIKVHIYQAREDKIRLPQNYGSDEDDFFNNYEEENIKKEDVYSPAIYLTTLEEIPTPEEPMKEIPRNKNHSQNPENPGYNTEENEKYWTEKENYYCNTVNEWLEDEKTLIFKEPGKANRAKFTKKQLKLPYWKLHHEQTQAAQIPTVYEKDINPTSCKNLNEFVSWRTRDRSYAETEKFWASIGNYYYDSEVDDMNDDDDNKYETDEEETQDEYGKEPITTSNEYWQDSYEEAPNTQEMYDLERMKEFNTNDYKTVRPNIPPSDQEFCETWTIIQQIYKLENDLPQARDQALRKIKTQQQKQKENYDCYLKATPTSVLVTRYSLMMQRE</sequence>
<feature type="compositionally biased region" description="Acidic residues" evidence="1">
    <location>
        <begin position="244"/>
        <end position="265"/>
    </location>
</feature>
<proteinExistence type="predicted"/>
<protein>
    <submittedName>
        <fullName evidence="2">22150_t:CDS:1</fullName>
    </submittedName>
</protein>
<dbReference type="EMBL" id="CAJVQA010001260">
    <property type="protein sequence ID" value="CAG8508191.1"/>
    <property type="molecule type" value="Genomic_DNA"/>
</dbReference>
<gene>
    <name evidence="2" type="ORF">CPELLU_LOCUS2782</name>
</gene>
<evidence type="ECO:0000313" key="2">
    <source>
        <dbReference type="EMBL" id="CAG8508191.1"/>
    </source>
</evidence>
<feature type="region of interest" description="Disordered" evidence="1">
    <location>
        <begin position="109"/>
        <end position="135"/>
    </location>
</feature>
<dbReference type="OrthoDB" id="10669942at2759"/>
<keyword evidence="3" id="KW-1185">Reference proteome</keyword>
<dbReference type="Proteomes" id="UP000789759">
    <property type="component" value="Unassembled WGS sequence"/>
</dbReference>
<evidence type="ECO:0000313" key="3">
    <source>
        <dbReference type="Proteomes" id="UP000789759"/>
    </source>
</evidence>
<reference evidence="2" key="1">
    <citation type="submission" date="2021-06" db="EMBL/GenBank/DDBJ databases">
        <authorList>
            <person name="Kallberg Y."/>
            <person name="Tangrot J."/>
            <person name="Rosling A."/>
        </authorList>
    </citation>
    <scope>NUCLEOTIDE SEQUENCE</scope>
    <source>
        <strain evidence="2">FL966</strain>
    </source>
</reference>
<comment type="caution">
    <text evidence="2">The sequence shown here is derived from an EMBL/GenBank/DDBJ whole genome shotgun (WGS) entry which is preliminary data.</text>
</comment>
<feature type="compositionally biased region" description="Polar residues" evidence="1">
    <location>
        <begin position="1"/>
        <end position="21"/>
    </location>
</feature>
<organism evidence="2 3">
    <name type="scientific">Cetraspora pellucida</name>
    <dbReference type="NCBI Taxonomy" id="1433469"/>
    <lineage>
        <taxon>Eukaryota</taxon>
        <taxon>Fungi</taxon>
        <taxon>Fungi incertae sedis</taxon>
        <taxon>Mucoromycota</taxon>
        <taxon>Glomeromycotina</taxon>
        <taxon>Glomeromycetes</taxon>
        <taxon>Diversisporales</taxon>
        <taxon>Gigasporaceae</taxon>
        <taxon>Cetraspora</taxon>
    </lineage>
</organism>
<name>A0A9N9F3Y1_9GLOM</name>
<dbReference type="AlphaFoldDB" id="A0A9N9F3Y1"/>